<comment type="caution">
    <text evidence="3">The sequence shown here is derived from an EMBL/GenBank/DDBJ whole genome shotgun (WGS) entry which is preliminary data.</text>
</comment>
<keyword evidence="1" id="KW-0812">Transmembrane</keyword>
<gene>
    <name evidence="2" type="ORF">Ga0058931_2839</name>
    <name evidence="3" type="ORF">HLUCCA05_12030</name>
</gene>
<reference evidence="3 4" key="1">
    <citation type="submission" date="2015-09" db="EMBL/GenBank/DDBJ databases">
        <title>Identification and resolution of microdiversity through metagenomic sequencing of parallel consortia.</title>
        <authorList>
            <person name="Nelson W.C."/>
            <person name="Romine M.F."/>
            <person name="Lindemann S.R."/>
        </authorList>
    </citation>
    <scope>NUCLEOTIDE SEQUENCE [LARGE SCALE GENOMIC DNA]</scope>
    <source>
        <strain evidence="3">HL-91</strain>
    </source>
</reference>
<sequence length="73" mass="8099">MKRMGRGVMSRWENLALLASLVLFSGYFGHVIYAASTRSPILNVRMEAILLAISVLCFAAGSLGREARKRKKN</sequence>
<keyword evidence="5" id="KW-1185">Reference proteome</keyword>
<reference evidence="2 5" key="2">
    <citation type="submission" date="2016-01" db="EMBL/GenBank/DDBJ databases">
        <authorList>
            <person name="Varghese N."/>
        </authorList>
    </citation>
    <scope>NUCLEOTIDE SEQUENCE [LARGE SCALE GENOMIC DNA]</scope>
    <source>
        <strain evidence="2 5">HL-91</strain>
    </source>
</reference>
<proteinExistence type="predicted"/>
<name>A0A0P7WU36_9RHOB</name>
<keyword evidence="1" id="KW-0472">Membrane</keyword>
<evidence type="ECO:0000313" key="3">
    <source>
        <dbReference type="EMBL" id="KPP94542.1"/>
    </source>
</evidence>
<feature type="transmembrane region" description="Helical" evidence="1">
    <location>
        <begin position="44"/>
        <end position="63"/>
    </location>
</feature>
<keyword evidence="1" id="KW-1133">Transmembrane helix</keyword>
<protein>
    <submittedName>
        <fullName evidence="3">Cytochrome c oxidase caa3 assembly factor</fullName>
    </submittedName>
</protein>
<dbReference type="STRING" id="1666912.Ga0058931_2839"/>
<organism evidence="3 4">
    <name type="scientific">Roseibaca calidilacus</name>
    <dbReference type="NCBI Taxonomy" id="1666912"/>
    <lineage>
        <taxon>Bacteria</taxon>
        <taxon>Pseudomonadati</taxon>
        <taxon>Pseudomonadota</taxon>
        <taxon>Alphaproteobacteria</taxon>
        <taxon>Rhodobacterales</taxon>
        <taxon>Paracoccaceae</taxon>
        <taxon>Roseinatronobacter</taxon>
    </lineage>
</organism>
<dbReference type="EMBL" id="LJSG01000005">
    <property type="protein sequence ID" value="KPP94542.1"/>
    <property type="molecule type" value="Genomic_DNA"/>
</dbReference>
<dbReference type="EMBL" id="FBYC01000004">
    <property type="protein sequence ID" value="CUX83201.1"/>
    <property type="molecule type" value="Genomic_DNA"/>
</dbReference>
<evidence type="ECO:0000313" key="4">
    <source>
        <dbReference type="Proteomes" id="UP000050413"/>
    </source>
</evidence>
<evidence type="ECO:0000256" key="1">
    <source>
        <dbReference type="SAM" id="Phobius"/>
    </source>
</evidence>
<accession>A0A0P7WU36</accession>
<dbReference type="AlphaFoldDB" id="A0A0P7WU36"/>
<evidence type="ECO:0000313" key="5">
    <source>
        <dbReference type="Proteomes" id="UP000182045"/>
    </source>
</evidence>
<evidence type="ECO:0000313" key="2">
    <source>
        <dbReference type="EMBL" id="CUX83201.1"/>
    </source>
</evidence>
<dbReference type="Proteomes" id="UP000182045">
    <property type="component" value="Unassembled WGS sequence"/>
</dbReference>
<dbReference type="Proteomes" id="UP000050413">
    <property type="component" value="Unassembled WGS sequence"/>
</dbReference>